<dbReference type="Gene3D" id="1.25.40.10">
    <property type="entry name" value="Tetratricopeptide repeat domain"/>
    <property type="match status" value="1"/>
</dbReference>
<dbReference type="RefSeq" id="WP_274053964.1">
    <property type="nucleotide sequence ID" value="NZ_CP059693.1"/>
</dbReference>
<proteinExistence type="predicted"/>
<gene>
    <name evidence="1" type="ORF">H3N35_09120</name>
</gene>
<organism evidence="1 2">
    <name type="scientific">Thalassomonas haliotis</name>
    <dbReference type="NCBI Taxonomy" id="485448"/>
    <lineage>
        <taxon>Bacteria</taxon>
        <taxon>Pseudomonadati</taxon>
        <taxon>Pseudomonadota</taxon>
        <taxon>Gammaproteobacteria</taxon>
        <taxon>Alteromonadales</taxon>
        <taxon>Colwelliaceae</taxon>
        <taxon>Thalassomonas</taxon>
    </lineage>
</organism>
<dbReference type="GO" id="GO:0005524">
    <property type="term" value="F:ATP binding"/>
    <property type="evidence" value="ECO:0007669"/>
    <property type="project" value="UniProtKB-KW"/>
</dbReference>
<dbReference type="SUPFAM" id="SSF48452">
    <property type="entry name" value="TPR-like"/>
    <property type="match status" value="1"/>
</dbReference>
<keyword evidence="1" id="KW-0547">Nucleotide-binding</keyword>
<dbReference type="SUPFAM" id="SSF52540">
    <property type="entry name" value="P-loop containing nucleoside triphosphate hydrolases"/>
    <property type="match status" value="1"/>
</dbReference>
<name>A0ABY7VKK6_9GAMM</name>
<dbReference type="Gene3D" id="3.40.50.300">
    <property type="entry name" value="P-loop containing nucleotide triphosphate hydrolases"/>
    <property type="match status" value="1"/>
</dbReference>
<sequence>MFDSNLAQRKTSMLLFEIEESFGEFIKDNINDIKDIPNSVIDTLQERKSEIEVTTIEHVVERTYLAEIFHLASVATDNTSLNTLIKEISKLAVIYELYDIRNAIAHPNRAFPICYWYRVAAFACDPLIVALGIDRIHKCLISAEEGIITDPPDEWLENSLFEIRNNLPNHFDHDVTGLIGREKENKKLLSLLTNPRVNTVAVVAPGGYGKTALVLDMLKQQVSNPKTASYADAIIFISLKIETLTATGIQNKAAPQTIEQLKDELTTAAEVTYEVPFENFNECKEYLEDQKLLICIDNLETLLRDNPEAFDELNLELPAQWRILVTSRTVISSNQSITLEPLGKKHSINLISSYIRKKGGKVLGKEFSEKIAIDCYYNPLAIRLSVDKIINGNAIQTAITTTKNEIAEFSFRNLIDSLSRNANKVLEALLLAGESEKIYLCALLEVNLDELSNALRELIPTSLLTRKVYDDVELFDLSTSIRDLLLLEPRNIEIREEIYIKKESLARQAIEVDKKQKELSISTLNVTYIPKETNESLKILLERFHRCSLSNFEKMSNILKDFKNAYETFKNLDIFQREYARTLSIMKDNKLAIKHARIAYTINSKDPINLYILADCCFRNKEYEDSSKYYIDLLKICNELKINDKKFMVSVYHGTFQSFLWKGNYEAILELTDDWENKESFSAVFGGYRATAYKRSVENSFRNNITKYIDGMTKSIDVMNRVFEIAGYLKSPCIQSLKIIDQIEYTLPKIFDNKKWYKFCISSLTFLKDHYQGVIDQQILEKNSSTKIKQIKHTIELLKVLKIKDNPLSGIESKSEITNDMTLVDSSYVEVWVYHVMPDSNRRFAQDSNGVQYFLTKENTSSELYPIWESISQGDKLYVIPSDKREASKATPVTDIIQG</sequence>
<dbReference type="InterPro" id="IPR011990">
    <property type="entry name" value="TPR-like_helical_dom_sf"/>
</dbReference>
<keyword evidence="2" id="KW-1185">Reference proteome</keyword>
<dbReference type="EMBL" id="CP059693">
    <property type="protein sequence ID" value="WDE13571.1"/>
    <property type="molecule type" value="Genomic_DNA"/>
</dbReference>
<evidence type="ECO:0000313" key="2">
    <source>
        <dbReference type="Proteomes" id="UP001215231"/>
    </source>
</evidence>
<evidence type="ECO:0000313" key="1">
    <source>
        <dbReference type="EMBL" id="WDE13571.1"/>
    </source>
</evidence>
<keyword evidence="1" id="KW-0067">ATP-binding</keyword>
<dbReference type="Proteomes" id="UP001215231">
    <property type="component" value="Chromosome"/>
</dbReference>
<reference evidence="1 2" key="1">
    <citation type="journal article" date="2022" name="Mar. Drugs">
        <title>Bioassay-Guided Fractionation Leads to the Detection of Cholic Acid Generated by the Rare Thalassomonas sp.</title>
        <authorList>
            <person name="Pheiffer F."/>
            <person name="Schneider Y.K."/>
            <person name="Hansen E.H."/>
            <person name="Andersen J.H."/>
            <person name="Isaksson J."/>
            <person name="Busche T."/>
            <person name="R C."/>
            <person name="Kalinowski J."/>
            <person name="Zyl L.V."/>
            <person name="Trindade M."/>
        </authorList>
    </citation>
    <scope>NUCLEOTIDE SEQUENCE [LARGE SCALE GENOMIC DNA]</scope>
    <source>
        <strain evidence="1 2">A5K-61T</strain>
    </source>
</reference>
<accession>A0ABY7VKK6</accession>
<dbReference type="InterPro" id="IPR027417">
    <property type="entry name" value="P-loop_NTPase"/>
</dbReference>
<protein>
    <submittedName>
        <fullName evidence="1">ATP-binding protein</fullName>
    </submittedName>
</protein>